<keyword evidence="2" id="KW-1185">Reference proteome</keyword>
<protein>
    <recommendedName>
        <fullName evidence="3">Crinkler (CRN) family protein</fullName>
    </recommendedName>
</protein>
<evidence type="ECO:0008006" key="3">
    <source>
        <dbReference type="Google" id="ProtNLM"/>
    </source>
</evidence>
<name>A0ABD3F5V9_9STRA</name>
<proteinExistence type="predicted"/>
<reference evidence="1 2" key="1">
    <citation type="submission" date="2024-09" db="EMBL/GenBank/DDBJ databases">
        <title>Genome sequencing and assembly of Phytophthora oleae, isolate VK10A, causative agent of rot of olive drupes.</title>
        <authorList>
            <person name="Conti Taguali S."/>
            <person name="Riolo M."/>
            <person name="La Spada F."/>
            <person name="Cacciola S.O."/>
            <person name="Dionisio G."/>
        </authorList>
    </citation>
    <scope>NUCLEOTIDE SEQUENCE [LARGE SCALE GENOMIC DNA]</scope>
    <source>
        <strain evidence="1 2">VK10A</strain>
    </source>
</reference>
<evidence type="ECO:0000313" key="2">
    <source>
        <dbReference type="Proteomes" id="UP001632037"/>
    </source>
</evidence>
<dbReference type="EMBL" id="JBIMZQ010000032">
    <property type="protein sequence ID" value="KAL3662222.1"/>
    <property type="molecule type" value="Genomic_DNA"/>
</dbReference>
<dbReference type="Proteomes" id="UP001632037">
    <property type="component" value="Unassembled WGS sequence"/>
</dbReference>
<accession>A0ABD3F5V9</accession>
<evidence type="ECO:0000313" key="1">
    <source>
        <dbReference type="EMBL" id="KAL3662222.1"/>
    </source>
</evidence>
<dbReference type="AlphaFoldDB" id="A0ABD3F5V9"/>
<gene>
    <name evidence="1" type="ORF">V7S43_012553</name>
</gene>
<comment type="caution">
    <text evidence="1">The sequence shown here is derived from an EMBL/GenBank/DDBJ whole genome shotgun (WGS) entry which is preliminary data.</text>
</comment>
<organism evidence="1 2">
    <name type="scientific">Phytophthora oleae</name>
    <dbReference type="NCBI Taxonomy" id="2107226"/>
    <lineage>
        <taxon>Eukaryota</taxon>
        <taxon>Sar</taxon>
        <taxon>Stramenopiles</taxon>
        <taxon>Oomycota</taxon>
        <taxon>Peronosporomycetes</taxon>
        <taxon>Peronosporales</taxon>
        <taxon>Peronosporaceae</taxon>
        <taxon>Phytophthora</taxon>
    </lineage>
</organism>
<sequence>MQKPDTIKCDEALLKLFLAKKDSGMWLTEAAVGNGVMNTDGLKPLRSALSKICDVVLSEVALRPEVTKEEIVDVVVVIPERKDRVWTEKDLATIDPEIQAKTWKSVVRISSKEVPGCSGTALVVDRTPTHLYLLTNLHLWDDATCAKHLSAAELTRYRNVHPTPKLSDEIAKQPRRGPQVVVEQHTATEFTSILSVLVRYIIVS</sequence>